<dbReference type="SUPFAM" id="SSF50129">
    <property type="entry name" value="GroES-like"/>
    <property type="match status" value="1"/>
</dbReference>
<dbReference type="Pfam" id="PF14765">
    <property type="entry name" value="PS-DH"/>
    <property type="match status" value="1"/>
</dbReference>
<dbReference type="InterPro" id="IPR056501">
    <property type="entry name" value="NAD-bd_HRPKS_sdrA"/>
</dbReference>
<dbReference type="GO" id="GO:0004315">
    <property type="term" value="F:3-oxoacyl-[acyl-carrier-protein] synthase activity"/>
    <property type="evidence" value="ECO:0007669"/>
    <property type="project" value="InterPro"/>
</dbReference>
<dbReference type="InterPro" id="IPR020841">
    <property type="entry name" value="PKS_Beta-ketoAc_synthase_dom"/>
</dbReference>
<feature type="active site" description="Proton donor; for dehydratase activity" evidence="6">
    <location>
        <position position="1152"/>
    </location>
</feature>
<dbReference type="Pfam" id="PF08659">
    <property type="entry name" value="KR"/>
    <property type="match status" value="1"/>
</dbReference>
<dbReference type="InterPro" id="IPR014043">
    <property type="entry name" value="Acyl_transferase_dom"/>
</dbReference>
<dbReference type="InterPro" id="IPR016035">
    <property type="entry name" value="Acyl_Trfase/lysoPLipase"/>
</dbReference>
<evidence type="ECO:0000259" key="8">
    <source>
        <dbReference type="PROSITE" id="PS50075"/>
    </source>
</evidence>
<evidence type="ECO:0000256" key="3">
    <source>
        <dbReference type="ARBA" id="ARBA00022679"/>
    </source>
</evidence>
<dbReference type="Pfam" id="PF23114">
    <property type="entry name" value="NAD-bd_HRPKS_sdrA"/>
    <property type="match status" value="1"/>
</dbReference>
<name>A0A1P8NTJ6_PESMI</name>
<dbReference type="Pfam" id="PF16197">
    <property type="entry name" value="KAsynt_C_assoc"/>
    <property type="match status" value="1"/>
</dbReference>
<dbReference type="InterPro" id="IPR020807">
    <property type="entry name" value="PKS_DH"/>
</dbReference>
<evidence type="ECO:0000256" key="5">
    <source>
        <dbReference type="ARBA" id="ARBA00023268"/>
    </source>
</evidence>
<dbReference type="GO" id="GO:0006633">
    <property type="term" value="P:fatty acid biosynthetic process"/>
    <property type="evidence" value="ECO:0007669"/>
    <property type="project" value="InterPro"/>
</dbReference>
<dbReference type="GO" id="GO:0004312">
    <property type="term" value="F:fatty acid synthase activity"/>
    <property type="evidence" value="ECO:0007669"/>
    <property type="project" value="TreeGrafter"/>
</dbReference>
<dbReference type="InterPro" id="IPR013968">
    <property type="entry name" value="PKS_KR"/>
</dbReference>
<dbReference type="SMART" id="SM00823">
    <property type="entry name" value="PKS_PP"/>
    <property type="match status" value="1"/>
</dbReference>
<dbReference type="InterPro" id="IPR036736">
    <property type="entry name" value="ACP-like_sf"/>
</dbReference>
<dbReference type="PANTHER" id="PTHR43775:SF13">
    <property type="entry name" value="POLYKETIDE SYNTHASE 1"/>
    <property type="match status" value="1"/>
</dbReference>
<dbReference type="GO" id="GO:0030639">
    <property type="term" value="P:polyketide biosynthetic process"/>
    <property type="evidence" value="ECO:0007669"/>
    <property type="project" value="UniProtKB-ARBA"/>
</dbReference>
<dbReference type="InterPro" id="IPR014031">
    <property type="entry name" value="Ketoacyl_synth_C"/>
</dbReference>
<dbReference type="SMART" id="SM00822">
    <property type="entry name" value="PKS_KR"/>
    <property type="match status" value="1"/>
</dbReference>
<evidence type="ECO:0000256" key="6">
    <source>
        <dbReference type="PROSITE-ProRule" id="PRU01363"/>
    </source>
</evidence>
<dbReference type="SUPFAM" id="SSF52151">
    <property type="entry name" value="FabD/lysophospholipase-like"/>
    <property type="match status" value="1"/>
</dbReference>
<dbReference type="SMART" id="SM00825">
    <property type="entry name" value="PKS_KS"/>
    <property type="match status" value="1"/>
</dbReference>
<dbReference type="Pfam" id="PF13602">
    <property type="entry name" value="ADH_zinc_N_2"/>
    <property type="match status" value="1"/>
</dbReference>
<dbReference type="SMART" id="SM00829">
    <property type="entry name" value="PKS_ER"/>
    <property type="match status" value="1"/>
</dbReference>
<sequence length="2247" mass="244074">MASSASEPAAEQPQLMPIAIIGMSCRLSGDVSTLDDFWQMISRKRCGWSEIPPERFSKEAYHHPNPAKKGAFNSTGGYFLKQDPALFDAPFFNITQAEAESMDPQQRLLLECAYEAIENAGVPKEQIVGQRVGVFVGGAASDYRLGTLRDLEQTPMFDATGNHQSIMSGRISHCFDLRGPSFTVDTACSSSLYALHQAVQSIRNGESEQAIVAACHLNLQPGDWVSMSLSRLFSDEGKTYAFDNRAKSGFARGEGAGALILKPLDQALRDNDAIRSVIVNTGANQDGRTVGITSPSGAAQEQLMREVYARAGIKPEDAGFVEAHGTGTRVGDPIEATAIHNVFGQGRTPRQPLYFGSVKSNFGHLENASGVISVIKAAMMLQKNFILPNTNFESPNENIPLAQWNMKVPIVQRPWPANKKYISVNNFGFGGSNAHCILAAPPVIGKKAGGDGYSQSNEPQQHQRLFTISASDETSAKKAMKQLTIFLEQHPEVFQKGLMRNLAYTLCQRRSHLPWRVAVTAKSASELSEALASSDIKPTRTSQAPKVAFVYTGQGAQWHAMGRELLGRYKVFSNVIHAADDCLKRLGADFSLLEELLRDKETSQVGKAHIAQPICSAVQLGLTELLKSWGITPFAVTGHSSGEIGAAYAAGALSLDSAMAIAYFRGQAVVKMKQRYPDLKGSMMAVGAGPDEVRPLLAQLQNGEAVVACENSPSSVTISGDEAAIDELAVEMENRQLFNRKLRVEVAYHSPHMKLVADDYRESIKDFHPQPGSPVQFYSSLHGKKVELSTLDATYWVDNLTCPVRFSTSLQELCSHSSPDVIVEVGPHAALEGPVKQSLKQLGQLAKKVTYFSALTRNKNAVTTTLELAANLYAKGQSLEFAQINLEDEEGDRPQLISDLVPYPWSRQRYWSESRQSVQHRQKPFPRHDLLGTMADFSNDLAPTWRNVLRTDDIPWLRDHKMQSLVTFPFAGFVSMAVEAAAQRAKLRGVEFERFSLREIQVKKPLLMEDESAYEVVLSMSPFPEGTRSYSDDWDEFRIWSWEQGKGWMEHCRGLIAANKGGKANSVSSAHIGIASRRFQAAEKACQQAIDVSSFYDELTEKGAIYGPTFRKLESIRISDGYSMAKFDVADTQAPMPMEHQTPYHVHPTLLDQVFQLSFPILGAGRGDMNTLYMPSAIQELHITAATPSTVGTQIYATAQGNADLKTPKAVDFVVDALLQPDDEQAIISLVGLQMTPVKSESTVSDESRKLCFKMQWDPVDKTEDDSFVSGSATPSDSSDSICDSTGESSLVGSIDEPGLVAANKGLASFDEQPLVFEESLEVLGTKSGDATKTEQAFASWSTKSIRIASWRPECSFATLLSKTISQQLDIDCSICSLDSLSDLESTHTIICELDQPILSSLSQDSFQRIQKLLTSSAGVLWLTTGAYLNATNPTGNMAVGLTRTIRSETAAKVATLDLDPESQLPASAQVELVLQTFDKVFHADTANADMEYAEKDGQLVVPRIMEDDEMNDFVHRELHSSAPYLQDFDQQERRLKMTIGTTGALDTLLFQDDEVYNLGEHEIEIRVEATGMNFKDVVIAMGQLPSPYIGIECAGTVSRIGASVERLAVGDRVCAMTEGAYSTFARCPDTSAAKIPADMSFAVASSIPVVYCTAYYALVELGRLCARERVLIHAAAGGVGQAAIQLAQMLGAEIYATVGSPEKKQFIMDSCGIPADHIFSSRDTSFGPAIREATHGAGIDVVINSLAGDFLRETWDCIAHFGRFIEIGKRDITSNTRLEMAKFNYNATFSSVDLTVLAKERPRQMGEIFTKVMELFDSGSVKPIAPITVFGISEVERAFRLLQSGKTTGKLVVVAHPGDQVKATHLKNNSNVFRGDATYVIIGGTGGLGRSMTRWMVGKGAKNIVLLSRTGLVQGQVASLVQEMAQSSANIVVKACDVASMDSVTQVVGSCTQDLPPIAGVIHAGMVLRDVLFEKMSFEDYEAVIRSKVTGAWNMHNALTETPLDFFIVISSAAGIVGNRGQAAYAAANTFLDAFVRYRARLGLAATALDLTAVEDVGYLADNAVRKEDVLRNLGGQSMNEAEVLALVMAAVQGRMGDSCDNHCMTGLDLGEDGTVESLPYFASDAKFEHLRQALPSASASAGSAAELPVGVALARAQSHEDALHIVGAGLAGKLATILMVPAEDLDPDTPITKYGLDSLNAIELRNWITKSLEANLQVLELLTSGSLTNLASIILKKRAAAKESA</sequence>
<dbReference type="InterPro" id="IPR016036">
    <property type="entry name" value="Malonyl_transacylase_ACP-bd"/>
</dbReference>
<dbReference type="PANTHER" id="PTHR43775">
    <property type="entry name" value="FATTY ACID SYNTHASE"/>
    <property type="match status" value="1"/>
</dbReference>
<dbReference type="FunFam" id="3.40.50.720:FF:000209">
    <property type="entry name" value="Polyketide synthase Pks12"/>
    <property type="match status" value="1"/>
</dbReference>
<proteinExistence type="evidence at transcript level"/>
<feature type="region of interest" description="N-terminal hotdog fold" evidence="6">
    <location>
        <begin position="928"/>
        <end position="1063"/>
    </location>
</feature>
<dbReference type="InterPro" id="IPR049551">
    <property type="entry name" value="PKS_DH_C"/>
</dbReference>
<dbReference type="InterPro" id="IPR032821">
    <property type="entry name" value="PKS_assoc"/>
</dbReference>
<dbReference type="InterPro" id="IPR020806">
    <property type="entry name" value="PKS_PP-bd"/>
</dbReference>
<dbReference type="InterPro" id="IPR013154">
    <property type="entry name" value="ADH-like_N"/>
</dbReference>
<feature type="domain" description="PKS/mFAS DH" evidence="10">
    <location>
        <begin position="928"/>
        <end position="1244"/>
    </location>
</feature>
<dbReference type="PROSITE" id="PS50075">
    <property type="entry name" value="CARRIER"/>
    <property type="match status" value="1"/>
</dbReference>
<feature type="region of interest" description="Disordered" evidence="7">
    <location>
        <begin position="1263"/>
        <end position="1289"/>
    </location>
</feature>
<dbReference type="GO" id="GO:1901336">
    <property type="term" value="P:lactone biosynthetic process"/>
    <property type="evidence" value="ECO:0007669"/>
    <property type="project" value="UniProtKB-ARBA"/>
</dbReference>
<evidence type="ECO:0000259" key="9">
    <source>
        <dbReference type="PROSITE" id="PS52004"/>
    </source>
</evidence>
<dbReference type="Gene3D" id="3.40.366.10">
    <property type="entry name" value="Malonyl-Coenzyme A Acyl Carrier Protein, domain 2"/>
    <property type="match status" value="1"/>
</dbReference>
<dbReference type="PROSITE" id="PS52019">
    <property type="entry name" value="PKS_MFAS_DH"/>
    <property type="match status" value="1"/>
</dbReference>
<keyword evidence="4" id="KW-0560">Oxidoreductase</keyword>
<keyword evidence="2" id="KW-0597">Phosphoprotein</keyword>
<dbReference type="Pfam" id="PF08240">
    <property type="entry name" value="ADH_N"/>
    <property type="match status" value="1"/>
</dbReference>
<dbReference type="PROSITE" id="PS00606">
    <property type="entry name" value="KS3_1"/>
    <property type="match status" value="1"/>
</dbReference>
<dbReference type="InterPro" id="IPR001227">
    <property type="entry name" value="Ac_transferase_dom_sf"/>
</dbReference>
<keyword evidence="1" id="KW-0596">Phosphopantetheine</keyword>
<dbReference type="Gene3D" id="3.10.129.110">
    <property type="entry name" value="Polyketide synthase dehydratase"/>
    <property type="match status" value="1"/>
</dbReference>
<dbReference type="Gene3D" id="3.40.47.10">
    <property type="match status" value="1"/>
</dbReference>
<dbReference type="InterPro" id="IPR042104">
    <property type="entry name" value="PKS_dehydratase_sf"/>
</dbReference>
<evidence type="ECO:0000256" key="2">
    <source>
        <dbReference type="ARBA" id="ARBA00022553"/>
    </source>
</evidence>
<dbReference type="Pfam" id="PF00109">
    <property type="entry name" value="ketoacyl-synt"/>
    <property type="match status" value="1"/>
</dbReference>
<evidence type="ECO:0000256" key="7">
    <source>
        <dbReference type="SAM" id="MobiDB-lite"/>
    </source>
</evidence>
<dbReference type="SMART" id="SM00827">
    <property type="entry name" value="PKS_AT"/>
    <property type="match status" value="1"/>
</dbReference>
<dbReference type="Gene3D" id="3.90.180.10">
    <property type="entry name" value="Medium-chain alcohol dehydrogenases, catalytic domain"/>
    <property type="match status" value="1"/>
</dbReference>
<feature type="domain" description="Ketosynthase family 3 (KS3)" evidence="9">
    <location>
        <begin position="15"/>
        <end position="440"/>
    </location>
</feature>
<dbReference type="InterPro" id="IPR016039">
    <property type="entry name" value="Thiolase-like"/>
</dbReference>
<accession>A0A1P8NTJ6</accession>
<dbReference type="SUPFAM" id="SSF55048">
    <property type="entry name" value="Probable ACP-binding domain of malonyl-CoA ACP transacylase"/>
    <property type="match status" value="1"/>
</dbReference>
<dbReference type="Pfam" id="PF21089">
    <property type="entry name" value="PKS_DH_N"/>
    <property type="match status" value="1"/>
</dbReference>
<dbReference type="GO" id="GO:0031177">
    <property type="term" value="F:phosphopantetheine binding"/>
    <property type="evidence" value="ECO:0007669"/>
    <property type="project" value="InterPro"/>
</dbReference>
<organism evidence="11">
    <name type="scientific">Pestalotiopsis microspora</name>
    <dbReference type="NCBI Taxonomy" id="85828"/>
    <lineage>
        <taxon>Eukaryota</taxon>
        <taxon>Fungi</taxon>
        <taxon>Dikarya</taxon>
        <taxon>Ascomycota</taxon>
        <taxon>Pezizomycotina</taxon>
        <taxon>Sordariomycetes</taxon>
        <taxon>Xylariomycetidae</taxon>
        <taxon>Amphisphaeriales</taxon>
        <taxon>Sporocadaceae</taxon>
        <taxon>Pestalotiopsis</taxon>
    </lineage>
</organism>
<evidence type="ECO:0000256" key="4">
    <source>
        <dbReference type="ARBA" id="ARBA00023002"/>
    </source>
</evidence>
<dbReference type="SUPFAM" id="SSF47336">
    <property type="entry name" value="ACP-like"/>
    <property type="match status" value="1"/>
</dbReference>
<keyword evidence="3" id="KW-0808">Transferase</keyword>
<dbReference type="InterPro" id="IPR036291">
    <property type="entry name" value="NAD(P)-bd_dom_sf"/>
</dbReference>
<dbReference type="EMBL" id="KX190816">
    <property type="protein sequence ID" value="APX44005.1"/>
    <property type="molecule type" value="mRNA"/>
</dbReference>
<gene>
    <name evidence="11" type="primary">pks34</name>
</gene>
<dbReference type="InterPro" id="IPR050091">
    <property type="entry name" value="PKS_NRPS_Biosynth_Enz"/>
</dbReference>
<dbReference type="PROSITE" id="PS52004">
    <property type="entry name" value="KS3_2"/>
    <property type="match status" value="1"/>
</dbReference>
<dbReference type="InterPro" id="IPR014030">
    <property type="entry name" value="Ketoacyl_synth_N"/>
</dbReference>
<dbReference type="InterPro" id="IPR020843">
    <property type="entry name" value="ER"/>
</dbReference>
<dbReference type="SUPFAM" id="SSF51735">
    <property type="entry name" value="NAD(P)-binding Rossmann-fold domains"/>
    <property type="match status" value="2"/>
</dbReference>
<dbReference type="InterPro" id="IPR049552">
    <property type="entry name" value="PKS_DH_N"/>
</dbReference>
<reference evidence="11" key="1">
    <citation type="submission" date="2016-05" db="EMBL/GenBank/DDBJ databases">
        <authorList>
            <person name="Lavstsen T."/>
            <person name="Jespersen J.S."/>
        </authorList>
    </citation>
    <scope>NUCLEOTIDE SEQUENCE</scope>
    <source>
        <strain evidence="11">NK17</strain>
    </source>
</reference>
<dbReference type="Pfam" id="PF00698">
    <property type="entry name" value="Acyl_transf_1"/>
    <property type="match status" value="1"/>
</dbReference>
<dbReference type="InterPro" id="IPR049900">
    <property type="entry name" value="PKS_mFAS_DH"/>
</dbReference>
<dbReference type="Pfam" id="PF02801">
    <property type="entry name" value="Ketoacyl-synt_C"/>
    <property type="match status" value="1"/>
</dbReference>
<dbReference type="Gene3D" id="1.10.1200.10">
    <property type="entry name" value="ACP-like"/>
    <property type="match status" value="1"/>
</dbReference>
<dbReference type="Pfam" id="PF23297">
    <property type="entry name" value="ACP_SdgA_C"/>
    <property type="match status" value="1"/>
</dbReference>
<dbReference type="InterPro" id="IPR011032">
    <property type="entry name" value="GroES-like_sf"/>
</dbReference>
<feature type="active site" description="Proton acceptor; for dehydratase activity" evidence="6">
    <location>
        <position position="960"/>
    </location>
</feature>
<dbReference type="SMART" id="SM00826">
    <property type="entry name" value="PKS_DH"/>
    <property type="match status" value="1"/>
</dbReference>
<dbReference type="CDD" id="cd05195">
    <property type="entry name" value="enoyl_red"/>
    <property type="match status" value="1"/>
</dbReference>
<dbReference type="PROSITE" id="PS00012">
    <property type="entry name" value="PHOSPHOPANTETHEINE"/>
    <property type="match status" value="1"/>
</dbReference>
<feature type="domain" description="Carrier" evidence="8">
    <location>
        <begin position="2159"/>
        <end position="2240"/>
    </location>
</feature>
<protein>
    <submittedName>
        <fullName evidence="11">Polyketide synthase</fullName>
    </submittedName>
</protein>
<dbReference type="Gene3D" id="3.30.70.3290">
    <property type="match status" value="1"/>
</dbReference>
<dbReference type="CDD" id="cd00833">
    <property type="entry name" value="PKS"/>
    <property type="match status" value="1"/>
</dbReference>
<dbReference type="InterPro" id="IPR057326">
    <property type="entry name" value="KR_dom"/>
</dbReference>
<dbReference type="InterPro" id="IPR018201">
    <property type="entry name" value="Ketoacyl_synth_AS"/>
</dbReference>
<keyword evidence="5" id="KW-0511">Multifunctional enzyme</keyword>
<dbReference type="FunFam" id="3.40.366.10:FF:000002">
    <property type="entry name" value="Probable polyketide synthase 2"/>
    <property type="match status" value="1"/>
</dbReference>
<evidence type="ECO:0000256" key="1">
    <source>
        <dbReference type="ARBA" id="ARBA00022450"/>
    </source>
</evidence>
<dbReference type="InterPro" id="IPR006162">
    <property type="entry name" value="Ppantetheine_attach_site"/>
</dbReference>
<dbReference type="InterPro" id="IPR009081">
    <property type="entry name" value="PP-bd_ACP"/>
</dbReference>
<dbReference type="Gene3D" id="3.40.50.720">
    <property type="entry name" value="NAD(P)-binding Rossmann-like Domain"/>
    <property type="match status" value="1"/>
</dbReference>
<feature type="region of interest" description="C-terminal hotdog fold" evidence="6">
    <location>
        <begin position="1087"/>
        <end position="1244"/>
    </location>
</feature>
<dbReference type="GO" id="GO:0016491">
    <property type="term" value="F:oxidoreductase activity"/>
    <property type="evidence" value="ECO:0007669"/>
    <property type="project" value="UniProtKB-KW"/>
</dbReference>
<evidence type="ECO:0000259" key="10">
    <source>
        <dbReference type="PROSITE" id="PS52019"/>
    </source>
</evidence>
<dbReference type="SUPFAM" id="SSF53901">
    <property type="entry name" value="Thiolase-like"/>
    <property type="match status" value="1"/>
</dbReference>
<evidence type="ECO:0000313" key="11">
    <source>
        <dbReference type="EMBL" id="APX44005.1"/>
    </source>
</evidence>